<evidence type="ECO:0000259" key="9">
    <source>
        <dbReference type="PROSITE" id="PS50164"/>
    </source>
</evidence>
<accession>A0A5D0MQ31</accession>
<dbReference type="EMBL" id="VSIV01000111">
    <property type="protein sequence ID" value="TYB33700.1"/>
    <property type="molecule type" value="Genomic_DNA"/>
</dbReference>
<dbReference type="Gene3D" id="4.10.860.10">
    <property type="entry name" value="UVR domain"/>
    <property type="match status" value="1"/>
</dbReference>
<comment type="caution">
    <text evidence="11">The sequence shown here is derived from an EMBL/GenBank/DDBJ whole genome shotgun (WGS) entry which is preliminary data.</text>
</comment>
<evidence type="ECO:0000256" key="3">
    <source>
        <dbReference type="ARBA" id="ARBA00022769"/>
    </source>
</evidence>
<sequence>MKKPDMNAIPDKPGVYLFKDPKGRIIYVGKALSLRKRLASYFDSSPKPVKTGRMLKRAASLDYIITSNEVEALLLEANMIKTEKPRYNILLKDSKGYPYIKVTREDFPRVMFTRNTSDEKADYFGPFVQAQNLRGILKSLLKVFPLRSCTDTRFRQGKTCINYQIKRCKGPCEGLISKTEYNKIVAEIRDFFKGKMEKLQSTLKNEMENYAEKLMFEEAAEVRNRIQSLGKLFTSQKIVMENDKHIDCFVFGRHKKIDYVTQCFVRSGKLIGLNTKIIDDREYYEDEVSYVTQFYSTLRQFPEELFVYPQPAGNDIRVLSSALNKLSGKDIVIRQRGLGNLVPVAQNNGINFVEKYIENKDTVYQMTERLKKVLHLNDDIKTIQCMDISHLSGEMTVGASVFWDKNRGFVKKNYRKYNLRNLSNNDVEAVYQIIKRKAKNIAQGSEDGSDIYIIDGGIAQLNAAVKAFGETGMNVNICSISKGRSRTGEKFDSAESIEEIHVPGRKNSIRLKRNDKALLLTAKMRDEAHRFVIAALRQKALKNYKKSPFLQIDGVGEKRVKILLTEFPDIYSNSGITAAEIAKKCSIPINVCERILRFIEESQC</sequence>
<evidence type="ECO:0000256" key="4">
    <source>
        <dbReference type="ARBA" id="ARBA00022881"/>
    </source>
</evidence>
<dbReference type="FunFam" id="3.40.1440.10:FF:000001">
    <property type="entry name" value="UvrABC system protein C"/>
    <property type="match status" value="1"/>
</dbReference>
<feature type="domain" description="UVR" evidence="8">
    <location>
        <begin position="197"/>
        <end position="232"/>
    </location>
</feature>
<dbReference type="RefSeq" id="WP_303700813.1">
    <property type="nucleotide sequence ID" value="NZ_VSIV01000111.1"/>
</dbReference>
<dbReference type="GO" id="GO:0009432">
    <property type="term" value="P:SOS response"/>
    <property type="evidence" value="ECO:0007669"/>
    <property type="project" value="UniProtKB-UniRule"/>
</dbReference>
<dbReference type="Pfam" id="PF08459">
    <property type="entry name" value="UvrC_RNaseH_dom"/>
    <property type="match status" value="1"/>
</dbReference>
<evidence type="ECO:0000259" key="8">
    <source>
        <dbReference type="PROSITE" id="PS50151"/>
    </source>
</evidence>
<organism evidence="11 12">
    <name type="scientific">Flexistipes sinusarabici</name>
    <dbReference type="NCBI Taxonomy" id="2352"/>
    <lineage>
        <taxon>Bacteria</taxon>
        <taxon>Pseudomonadati</taxon>
        <taxon>Deferribacterota</taxon>
        <taxon>Deferribacteres</taxon>
        <taxon>Deferribacterales</taxon>
        <taxon>Flexistipitaceae</taxon>
        <taxon>Flexistipes</taxon>
    </lineage>
</organism>
<keyword evidence="1 7" id="KW-0963">Cytoplasm</keyword>
<dbReference type="InterPro" id="IPR050066">
    <property type="entry name" value="UvrABC_protein_C"/>
</dbReference>
<comment type="function">
    <text evidence="7">The UvrABC repair system catalyzes the recognition and processing of DNA lesions. UvrC both incises the 5' and 3' sides of the lesion. The N-terminal half is responsible for the 3' incision and the C-terminal half is responsible for the 5' incision.</text>
</comment>
<dbReference type="InterPro" id="IPR047296">
    <property type="entry name" value="GIY-YIG_UvrC_Cho"/>
</dbReference>
<protein>
    <recommendedName>
        <fullName evidence="7">UvrABC system protein C</fullName>
        <shortName evidence="7">Protein UvrC</shortName>
    </recommendedName>
    <alternativeName>
        <fullName evidence="7">Excinuclease ABC subunit C</fullName>
    </alternativeName>
</protein>
<dbReference type="Gene3D" id="3.30.420.340">
    <property type="entry name" value="UvrC, RNAse H endonuclease domain"/>
    <property type="match status" value="1"/>
</dbReference>
<name>A0A5D0MQ31_FLESI</name>
<evidence type="ECO:0000313" key="11">
    <source>
        <dbReference type="EMBL" id="TYB33700.1"/>
    </source>
</evidence>
<feature type="domain" description="UvrC family homology region profile" evidence="10">
    <location>
        <begin position="264"/>
        <end position="468"/>
    </location>
</feature>
<keyword evidence="6 7" id="KW-0742">SOS response</keyword>
<dbReference type="InterPro" id="IPR000305">
    <property type="entry name" value="GIY-YIG_endonuc"/>
</dbReference>
<dbReference type="InterPro" id="IPR004791">
    <property type="entry name" value="UvrC"/>
</dbReference>
<dbReference type="Pfam" id="PF22920">
    <property type="entry name" value="UvrC_RNaseH"/>
    <property type="match status" value="1"/>
</dbReference>
<evidence type="ECO:0000256" key="6">
    <source>
        <dbReference type="ARBA" id="ARBA00023236"/>
    </source>
</evidence>
<dbReference type="InterPro" id="IPR035901">
    <property type="entry name" value="GIY-YIG_endonuc_sf"/>
</dbReference>
<dbReference type="GO" id="GO:0005737">
    <property type="term" value="C:cytoplasm"/>
    <property type="evidence" value="ECO:0007669"/>
    <property type="project" value="UniProtKB-SubCell"/>
</dbReference>
<keyword evidence="3 7" id="KW-0228">DNA excision</keyword>
<evidence type="ECO:0000256" key="1">
    <source>
        <dbReference type="ARBA" id="ARBA00022490"/>
    </source>
</evidence>
<reference evidence="11 12" key="1">
    <citation type="submission" date="2019-08" db="EMBL/GenBank/DDBJ databases">
        <title>Genomic characterization of a novel candidate phylum (ARYD3) from a high temperature, high salinity tertiary oil reservoir in north central Oklahoma, USA.</title>
        <authorList>
            <person name="Youssef N.H."/>
            <person name="Yadav A."/>
            <person name="Elshahed M.S."/>
        </authorList>
    </citation>
    <scope>NUCLEOTIDE SEQUENCE [LARGE SCALE GENOMIC DNA]</scope>
    <source>
        <strain evidence="11">ARYD1</strain>
    </source>
</reference>
<keyword evidence="5 7" id="KW-0234">DNA repair</keyword>
<dbReference type="GO" id="GO:0003677">
    <property type="term" value="F:DNA binding"/>
    <property type="evidence" value="ECO:0007669"/>
    <property type="project" value="UniProtKB-UniRule"/>
</dbReference>
<dbReference type="InterPro" id="IPR036876">
    <property type="entry name" value="UVR_dom_sf"/>
</dbReference>
<dbReference type="Gene3D" id="3.40.1440.10">
    <property type="entry name" value="GIY-YIG endonuclease"/>
    <property type="match status" value="1"/>
</dbReference>
<dbReference type="HAMAP" id="MF_00203">
    <property type="entry name" value="UvrC"/>
    <property type="match status" value="1"/>
</dbReference>
<dbReference type="PROSITE" id="PS50164">
    <property type="entry name" value="GIY_YIG"/>
    <property type="match status" value="1"/>
</dbReference>
<evidence type="ECO:0000313" key="12">
    <source>
        <dbReference type="Proteomes" id="UP000323337"/>
    </source>
</evidence>
<dbReference type="CDD" id="cd10434">
    <property type="entry name" value="GIY-YIG_UvrC_Cho"/>
    <property type="match status" value="1"/>
</dbReference>
<evidence type="ECO:0000256" key="2">
    <source>
        <dbReference type="ARBA" id="ARBA00022763"/>
    </source>
</evidence>
<dbReference type="GO" id="GO:0009381">
    <property type="term" value="F:excinuclease ABC activity"/>
    <property type="evidence" value="ECO:0007669"/>
    <property type="project" value="UniProtKB-UniRule"/>
</dbReference>
<dbReference type="SMART" id="SM00465">
    <property type="entry name" value="GIYc"/>
    <property type="match status" value="1"/>
</dbReference>
<dbReference type="SUPFAM" id="SSF46600">
    <property type="entry name" value="C-terminal UvrC-binding domain of UvrB"/>
    <property type="match status" value="1"/>
</dbReference>
<dbReference type="Pfam" id="PF01541">
    <property type="entry name" value="GIY-YIG"/>
    <property type="match status" value="1"/>
</dbReference>
<keyword evidence="4 7" id="KW-0267">Excision nuclease</keyword>
<dbReference type="InterPro" id="IPR001943">
    <property type="entry name" value="UVR_dom"/>
</dbReference>
<evidence type="ECO:0000256" key="7">
    <source>
        <dbReference type="HAMAP-Rule" id="MF_00203"/>
    </source>
</evidence>
<comment type="subcellular location">
    <subcellularLocation>
        <location evidence="7">Cytoplasm</location>
    </subcellularLocation>
</comment>
<dbReference type="GO" id="GO:0009380">
    <property type="term" value="C:excinuclease repair complex"/>
    <property type="evidence" value="ECO:0007669"/>
    <property type="project" value="InterPro"/>
</dbReference>
<dbReference type="NCBIfam" id="TIGR00194">
    <property type="entry name" value="uvrC"/>
    <property type="match status" value="1"/>
</dbReference>
<evidence type="ECO:0000256" key="5">
    <source>
        <dbReference type="ARBA" id="ARBA00023204"/>
    </source>
</evidence>
<dbReference type="PANTHER" id="PTHR30562">
    <property type="entry name" value="UVRC/OXIDOREDUCTASE"/>
    <property type="match status" value="1"/>
</dbReference>
<dbReference type="InterPro" id="IPR001162">
    <property type="entry name" value="UvrC_RNase_H_dom"/>
</dbReference>
<dbReference type="SUPFAM" id="SSF47781">
    <property type="entry name" value="RuvA domain 2-like"/>
    <property type="match status" value="1"/>
</dbReference>
<keyword evidence="2 7" id="KW-0227">DNA damage</keyword>
<comment type="subunit">
    <text evidence="7">Interacts with UvrB in an incision complex.</text>
</comment>
<dbReference type="PANTHER" id="PTHR30562:SF1">
    <property type="entry name" value="UVRABC SYSTEM PROTEIN C"/>
    <property type="match status" value="1"/>
</dbReference>
<comment type="similarity">
    <text evidence="7">Belongs to the UvrC family.</text>
</comment>
<dbReference type="PROSITE" id="PS50151">
    <property type="entry name" value="UVR"/>
    <property type="match status" value="1"/>
</dbReference>
<dbReference type="AlphaFoldDB" id="A0A5D0MQ31"/>
<evidence type="ECO:0000259" key="10">
    <source>
        <dbReference type="PROSITE" id="PS50165"/>
    </source>
</evidence>
<dbReference type="SUPFAM" id="SSF82771">
    <property type="entry name" value="GIY-YIG endonuclease"/>
    <property type="match status" value="1"/>
</dbReference>
<dbReference type="GO" id="GO:0006289">
    <property type="term" value="P:nucleotide-excision repair"/>
    <property type="evidence" value="ECO:0007669"/>
    <property type="project" value="UniProtKB-UniRule"/>
</dbReference>
<dbReference type="InterPro" id="IPR038476">
    <property type="entry name" value="UvrC_RNase_H_dom_sf"/>
</dbReference>
<dbReference type="Pfam" id="PF02151">
    <property type="entry name" value="UVR"/>
    <property type="match status" value="1"/>
</dbReference>
<proteinExistence type="inferred from homology"/>
<gene>
    <name evidence="7 11" type="primary">uvrC</name>
    <name evidence="11" type="ORF">FXF49_04970</name>
</gene>
<feature type="domain" description="GIY-YIG" evidence="9">
    <location>
        <begin position="11"/>
        <end position="89"/>
    </location>
</feature>
<dbReference type="InterPro" id="IPR010994">
    <property type="entry name" value="RuvA_2-like"/>
</dbReference>
<dbReference type="Proteomes" id="UP000323337">
    <property type="component" value="Unassembled WGS sequence"/>
</dbReference>
<dbReference type="PROSITE" id="PS50165">
    <property type="entry name" value="UVRC"/>
    <property type="match status" value="1"/>
</dbReference>